<protein>
    <recommendedName>
        <fullName evidence="5">Cna protein B-type domain protein</fullName>
    </recommendedName>
</protein>
<evidence type="ECO:0000256" key="1">
    <source>
        <dbReference type="SAM" id="MobiDB-lite"/>
    </source>
</evidence>
<accession>A0A518IYR9</accession>
<gene>
    <name evidence="3" type="ORF">Mal33_42410</name>
</gene>
<dbReference type="RefSeq" id="WP_145288381.1">
    <property type="nucleotide sequence ID" value="NZ_CP036318.1"/>
</dbReference>
<evidence type="ECO:0000313" key="4">
    <source>
        <dbReference type="Proteomes" id="UP000316770"/>
    </source>
</evidence>
<reference evidence="3 4" key="1">
    <citation type="submission" date="2019-02" db="EMBL/GenBank/DDBJ databases">
        <title>Deep-cultivation of Planctomycetes and their phenomic and genomic characterization uncovers novel biology.</title>
        <authorList>
            <person name="Wiegand S."/>
            <person name="Jogler M."/>
            <person name="Boedeker C."/>
            <person name="Pinto D."/>
            <person name="Vollmers J."/>
            <person name="Rivas-Marin E."/>
            <person name="Kohn T."/>
            <person name="Peeters S.H."/>
            <person name="Heuer A."/>
            <person name="Rast P."/>
            <person name="Oberbeckmann S."/>
            <person name="Bunk B."/>
            <person name="Jeske O."/>
            <person name="Meyerdierks A."/>
            <person name="Storesund J.E."/>
            <person name="Kallscheuer N."/>
            <person name="Luecker S."/>
            <person name="Lage O.M."/>
            <person name="Pohl T."/>
            <person name="Merkel B.J."/>
            <person name="Hornburger P."/>
            <person name="Mueller R.-W."/>
            <person name="Bruemmer F."/>
            <person name="Labrenz M."/>
            <person name="Spormann A.M."/>
            <person name="Op den Camp H."/>
            <person name="Overmann J."/>
            <person name="Amann R."/>
            <person name="Jetten M.S.M."/>
            <person name="Mascher T."/>
            <person name="Medema M.H."/>
            <person name="Devos D.P."/>
            <person name="Kaster A.-K."/>
            <person name="Ovreas L."/>
            <person name="Rohde M."/>
            <person name="Galperin M.Y."/>
            <person name="Jogler C."/>
        </authorList>
    </citation>
    <scope>NUCLEOTIDE SEQUENCE [LARGE SCALE GENOMIC DNA]</scope>
    <source>
        <strain evidence="3 4">Mal33</strain>
    </source>
</reference>
<dbReference type="SUPFAM" id="SSF49478">
    <property type="entry name" value="Cna protein B-type domain"/>
    <property type="match status" value="1"/>
</dbReference>
<feature type="signal peptide" evidence="2">
    <location>
        <begin position="1"/>
        <end position="21"/>
    </location>
</feature>
<evidence type="ECO:0000256" key="2">
    <source>
        <dbReference type="SAM" id="SignalP"/>
    </source>
</evidence>
<keyword evidence="4" id="KW-1185">Reference proteome</keyword>
<name>A0A518IYR9_9BACT</name>
<feature type="chain" id="PRO_5021974738" description="Cna protein B-type domain protein" evidence="2">
    <location>
        <begin position="22"/>
        <end position="389"/>
    </location>
</feature>
<dbReference type="Gene3D" id="2.60.40.1120">
    <property type="entry name" value="Carboxypeptidase-like, regulatory domain"/>
    <property type="match status" value="1"/>
</dbReference>
<sequence length="389" mass="39331" precursor="true">MTNSRLFTCLLVVACTSIASAQNDAASPFGGSDSSIAQQWVQVDSAGTLHGRVDVPVAGGLRRADLVRIALLPLGGGEAATTVYGKTTLEGSFTIPQVSKGTYAMLVHSTDVLACYTVHVLPANGSETPDHLHVLAARTNSDFVMQRIRSYIPMQPSLPYAIKQFDTDPVSDRKPSSEGQVFADSTGAINGRLSLPAGSDGKSPAIRNMNVIVVQGDKSVAMAAVDGDGNFSVPKLTPGSYGLIAAGESGFAAVGFELTAPTTTSHSTRTTRFVSFNAAAAGETELNVEVVPGFAVESIQKELQPSENGDQEVIGEGVALDEFGWPVDPNAVPRGPTASSMGSAQAGSSGGGGGGSGGGGGLGGLGAIGLAAAALAAQDNNSVASPANP</sequence>
<feature type="region of interest" description="Disordered" evidence="1">
    <location>
        <begin position="325"/>
        <end position="360"/>
    </location>
</feature>
<dbReference type="Proteomes" id="UP000316770">
    <property type="component" value="Chromosome"/>
</dbReference>
<evidence type="ECO:0008006" key="5">
    <source>
        <dbReference type="Google" id="ProtNLM"/>
    </source>
</evidence>
<organism evidence="3 4">
    <name type="scientific">Rosistilla oblonga</name>
    <dbReference type="NCBI Taxonomy" id="2527990"/>
    <lineage>
        <taxon>Bacteria</taxon>
        <taxon>Pseudomonadati</taxon>
        <taxon>Planctomycetota</taxon>
        <taxon>Planctomycetia</taxon>
        <taxon>Pirellulales</taxon>
        <taxon>Pirellulaceae</taxon>
        <taxon>Rosistilla</taxon>
    </lineage>
</organism>
<dbReference type="AlphaFoldDB" id="A0A518IYR9"/>
<keyword evidence="2" id="KW-0732">Signal</keyword>
<feature type="compositionally biased region" description="Low complexity" evidence="1">
    <location>
        <begin position="338"/>
        <end position="347"/>
    </location>
</feature>
<feature type="compositionally biased region" description="Gly residues" evidence="1">
    <location>
        <begin position="348"/>
        <end position="360"/>
    </location>
</feature>
<evidence type="ECO:0000313" key="3">
    <source>
        <dbReference type="EMBL" id="QDV58224.1"/>
    </source>
</evidence>
<dbReference type="EMBL" id="CP036318">
    <property type="protein sequence ID" value="QDV58224.1"/>
    <property type="molecule type" value="Genomic_DNA"/>
</dbReference>
<proteinExistence type="predicted"/>